<protein>
    <submittedName>
        <fullName evidence="1">Uncharacterized protein</fullName>
    </submittedName>
</protein>
<organism evidence="1 2">
    <name type="scientific">Ferrimonas aestuarii</name>
    <dbReference type="NCBI Taxonomy" id="2569539"/>
    <lineage>
        <taxon>Bacteria</taxon>
        <taxon>Pseudomonadati</taxon>
        <taxon>Pseudomonadota</taxon>
        <taxon>Gammaproteobacteria</taxon>
        <taxon>Alteromonadales</taxon>
        <taxon>Ferrimonadaceae</taxon>
        <taxon>Ferrimonas</taxon>
    </lineage>
</organism>
<dbReference type="RefSeq" id="WP_136861759.1">
    <property type="nucleotide sequence ID" value="NZ_SWCJ01000001.1"/>
</dbReference>
<comment type="caution">
    <text evidence="1">The sequence shown here is derived from an EMBL/GenBank/DDBJ whole genome shotgun (WGS) entry which is preliminary data.</text>
</comment>
<evidence type="ECO:0000313" key="1">
    <source>
        <dbReference type="EMBL" id="TKB58611.1"/>
    </source>
</evidence>
<accession>A0A4U1BVH8</accession>
<gene>
    <name evidence="1" type="ORF">FCL42_02355</name>
</gene>
<dbReference type="EMBL" id="SWCJ01000001">
    <property type="protein sequence ID" value="TKB58611.1"/>
    <property type="molecule type" value="Genomic_DNA"/>
</dbReference>
<sequence>MGLYDRDQVAKLLRQIGQADELLSAAYVDGSISSRSDNDSQLRALHKAKLLRPEEELGDYRLTSDLKRLLNKLLRHQSSYRQLTDMGKVMDALEDAGRDYEESYKAEQWDDAEHYLDQFDDLAYEARDSLNTSLDNMHYAISSQFGFVATLNAKVRENEKALAYAQKLLNELQQIEPEICYDWIFDAAPTEFARKVTGFVRWYRDALKRLAHVIDKMRQSLFRLRRQVKQANQLKGMARFLRQHPEYQLSEELPFSDNLPQALKLSPPLTTAGHPDVRSSAQEESLVAIVQHLRKLSQAAPEARGRDGVEVESEALEILGYISDWALDEVERYFEQALETPLSALAFWQQQQSRWLEQGWELPPQAWIELVFGYYCSLSIDLQRSLDLELEEALVDGTNNNFTYSNITVGFR</sequence>
<dbReference type="OrthoDB" id="8565078at2"/>
<proteinExistence type="predicted"/>
<keyword evidence="2" id="KW-1185">Reference proteome</keyword>
<dbReference type="Proteomes" id="UP000305675">
    <property type="component" value="Unassembled WGS sequence"/>
</dbReference>
<name>A0A4U1BVH8_9GAMM</name>
<dbReference type="AlphaFoldDB" id="A0A4U1BVH8"/>
<reference evidence="1 2" key="1">
    <citation type="submission" date="2019-04" db="EMBL/GenBank/DDBJ databases">
        <authorList>
            <person name="Hwang J.C."/>
        </authorList>
    </citation>
    <scope>NUCLEOTIDE SEQUENCE [LARGE SCALE GENOMIC DNA]</scope>
    <source>
        <strain evidence="1 2">IMCC35002</strain>
    </source>
</reference>
<evidence type="ECO:0000313" key="2">
    <source>
        <dbReference type="Proteomes" id="UP000305675"/>
    </source>
</evidence>